<evidence type="ECO:0000256" key="1">
    <source>
        <dbReference type="SAM" id="MobiDB-lite"/>
    </source>
</evidence>
<protein>
    <submittedName>
        <fullName evidence="2">Uncharacterized protein</fullName>
    </submittedName>
</protein>
<gene>
    <name evidence="2" type="ORF">PVAP13_9NG413600</name>
</gene>
<feature type="compositionally biased region" description="Basic and acidic residues" evidence="1">
    <location>
        <begin position="33"/>
        <end position="55"/>
    </location>
</feature>
<evidence type="ECO:0000313" key="3">
    <source>
        <dbReference type="Proteomes" id="UP000823388"/>
    </source>
</evidence>
<keyword evidence="3" id="KW-1185">Reference proteome</keyword>
<comment type="caution">
    <text evidence="2">The sequence shown here is derived from an EMBL/GenBank/DDBJ whole genome shotgun (WGS) entry which is preliminary data.</text>
</comment>
<proteinExistence type="predicted"/>
<dbReference type="Proteomes" id="UP000823388">
    <property type="component" value="Chromosome 9N"/>
</dbReference>
<feature type="region of interest" description="Disordered" evidence="1">
    <location>
        <begin position="1"/>
        <end position="105"/>
    </location>
</feature>
<name>A0A8T0MQS3_PANVG</name>
<evidence type="ECO:0000313" key="2">
    <source>
        <dbReference type="EMBL" id="KAG2538843.1"/>
    </source>
</evidence>
<reference evidence="2" key="1">
    <citation type="submission" date="2020-05" db="EMBL/GenBank/DDBJ databases">
        <title>WGS assembly of Panicum virgatum.</title>
        <authorList>
            <person name="Lovell J.T."/>
            <person name="Jenkins J."/>
            <person name="Shu S."/>
            <person name="Juenger T.E."/>
            <person name="Schmutz J."/>
        </authorList>
    </citation>
    <scope>NUCLEOTIDE SEQUENCE</scope>
    <source>
        <strain evidence="2">AP13</strain>
    </source>
</reference>
<dbReference type="EMBL" id="CM029054">
    <property type="protein sequence ID" value="KAG2538843.1"/>
    <property type="molecule type" value="Genomic_DNA"/>
</dbReference>
<sequence>MDSGSSSRGGDDKKPSGQGGLGCFNLINKQGSKNKDKPIERAPEAVRLDVTDRRRGSNHNYPPMGSDYLHHPDDSITGLPEFTGIPNPPMAKAPEFQGPRSAGNS</sequence>
<organism evidence="2 3">
    <name type="scientific">Panicum virgatum</name>
    <name type="common">Blackwell switchgrass</name>
    <dbReference type="NCBI Taxonomy" id="38727"/>
    <lineage>
        <taxon>Eukaryota</taxon>
        <taxon>Viridiplantae</taxon>
        <taxon>Streptophyta</taxon>
        <taxon>Embryophyta</taxon>
        <taxon>Tracheophyta</taxon>
        <taxon>Spermatophyta</taxon>
        <taxon>Magnoliopsida</taxon>
        <taxon>Liliopsida</taxon>
        <taxon>Poales</taxon>
        <taxon>Poaceae</taxon>
        <taxon>PACMAD clade</taxon>
        <taxon>Panicoideae</taxon>
        <taxon>Panicodae</taxon>
        <taxon>Paniceae</taxon>
        <taxon>Panicinae</taxon>
        <taxon>Panicum</taxon>
        <taxon>Panicum sect. Hiantes</taxon>
    </lineage>
</organism>
<accession>A0A8T0MQS3</accession>
<dbReference type="AlphaFoldDB" id="A0A8T0MQS3"/>